<evidence type="ECO:0000313" key="2">
    <source>
        <dbReference type="Proteomes" id="UP000009183"/>
    </source>
</evidence>
<sequence length="33" mass="3783">MRKVANDDYAWKTLYHKAVEKGILNLGFLIFGA</sequence>
<protein>
    <submittedName>
        <fullName evidence="1">Uncharacterized protein</fullName>
    </submittedName>
</protein>
<dbReference type="InParanoid" id="F6H5Y7"/>
<keyword evidence="2" id="KW-1185">Reference proteome</keyword>
<accession>F6H5Y7</accession>
<dbReference type="PaxDb" id="29760-VIT_14s0036g01100.t01"/>
<dbReference type="Proteomes" id="UP000009183">
    <property type="component" value="Chromosome 14"/>
</dbReference>
<dbReference type="HOGENOM" id="CLU_3385748_0_0_1"/>
<evidence type="ECO:0000313" key="1">
    <source>
        <dbReference type="EMBL" id="CCB47626.1"/>
    </source>
</evidence>
<name>F6H5Y7_VITVI</name>
<dbReference type="AlphaFoldDB" id="F6H5Y7"/>
<gene>
    <name evidence="1" type="ordered locus">VIT_14s0036g01100</name>
</gene>
<reference evidence="2" key="1">
    <citation type="journal article" date="2007" name="Nature">
        <title>The grapevine genome sequence suggests ancestral hexaploidization in major angiosperm phyla.</title>
        <authorList>
            <consortium name="The French-Italian Public Consortium for Grapevine Genome Characterization."/>
            <person name="Jaillon O."/>
            <person name="Aury J.-M."/>
            <person name="Noel B."/>
            <person name="Policriti A."/>
            <person name="Clepet C."/>
            <person name="Casagrande A."/>
            <person name="Choisne N."/>
            <person name="Aubourg S."/>
            <person name="Vitulo N."/>
            <person name="Jubin C."/>
            <person name="Vezzi A."/>
            <person name="Legeai F."/>
            <person name="Hugueney P."/>
            <person name="Dasilva C."/>
            <person name="Horner D."/>
            <person name="Mica E."/>
            <person name="Jublot D."/>
            <person name="Poulain J."/>
            <person name="Bruyere C."/>
            <person name="Billault A."/>
            <person name="Segurens B."/>
            <person name="Gouyvenoux M."/>
            <person name="Ugarte E."/>
            <person name="Cattonaro F."/>
            <person name="Anthouard V."/>
            <person name="Vico V."/>
            <person name="Del Fabbro C."/>
            <person name="Alaux M."/>
            <person name="Di Gaspero G."/>
            <person name="Dumas V."/>
            <person name="Felice N."/>
            <person name="Paillard S."/>
            <person name="Juman I."/>
            <person name="Moroldo M."/>
            <person name="Scalabrin S."/>
            <person name="Canaguier A."/>
            <person name="Le Clainche I."/>
            <person name="Malacrida G."/>
            <person name="Durand E."/>
            <person name="Pesole G."/>
            <person name="Laucou V."/>
            <person name="Chatelet P."/>
            <person name="Merdinoglu D."/>
            <person name="Delledonne M."/>
            <person name="Pezzotti M."/>
            <person name="Lecharny A."/>
            <person name="Scarpelli C."/>
            <person name="Artiguenave F."/>
            <person name="Pe M.E."/>
            <person name="Valle G."/>
            <person name="Morgante M."/>
            <person name="Caboche M."/>
            <person name="Adam-Blondon A.-F."/>
            <person name="Weissenbach J."/>
            <person name="Quetier F."/>
            <person name="Wincker P."/>
        </authorList>
    </citation>
    <scope>NUCLEOTIDE SEQUENCE [LARGE SCALE GENOMIC DNA]</scope>
    <source>
        <strain evidence="2">cv. Pinot noir / PN40024</strain>
    </source>
</reference>
<organism evidence="1 2">
    <name type="scientific">Vitis vinifera</name>
    <name type="common">Grape</name>
    <dbReference type="NCBI Taxonomy" id="29760"/>
    <lineage>
        <taxon>Eukaryota</taxon>
        <taxon>Viridiplantae</taxon>
        <taxon>Streptophyta</taxon>
        <taxon>Embryophyta</taxon>
        <taxon>Tracheophyta</taxon>
        <taxon>Spermatophyta</taxon>
        <taxon>Magnoliopsida</taxon>
        <taxon>eudicotyledons</taxon>
        <taxon>Gunneridae</taxon>
        <taxon>Pentapetalae</taxon>
        <taxon>rosids</taxon>
        <taxon>Vitales</taxon>
        <taxon>Vitaceae</taxon>
        <taxon>Viteae</taxon>
        <taxon>Vitis</taxon>
    </lineage>
</organism>
<proteinExistence type="predicted"/>
<dbReference type="EMBL" id="FN595241">
    <property type="protein sequence ID" value="CCB47626.1"/>
    <property type="molecule type" value="Genomic_DNA"/>
</dbReference>